<evidence type="ECO:0000313" key="7">
    <source>
        <dbReference type="Proteomes" id="UP000607653"/>
    </source>
</evidence>
<dbReference type="AlphaFoldDB" id="A0A822ZTD2"/>
<evidence type="ECO:0000256" key="2">
    <source>
        <dbReference type="ARBA" id="ARBA00022702"/>
    </source>
</evidence>
<dbReference type="GO" id="GO:0005179">
    <property type="term" value="F:hormone activity"/>
    <property type="evidence" value="ECO:0007669"/>
    <property type="project" value="UniProtKB-KW"/>
</dbReference>
<dbReference type="Pfam" id="PF05498">
    <property type="entry name" value="RALF"/>
    <property type="match status" value="1"/>
</dbReference>
<evidence type="ECO:0000313" key="6">
    <source>
        <dbReference type="EMBL" id="DAD46156.1"/>
    </source>
</evidence>
<feature type="chain" id="PRO_5032846445" description="Rapid alkalinization factor-like" evidence="5">
    <location>
        <begin position="20"/>
        <end position="108"/>
    </location>
</feature>
<keyword evidence="3 5" id="KW-0732">Signal</keyword>
<evidence type="ECO:0000256" key="4">
    <source>
        <dbReference type="ARBA" id="ARBA00023157"/>
    </source>
</evidence>
<dbReference type="InterPro" id="IPR008801">
    <property type="entry name" value="RALF"/>
</dbReference>
<dbReference type="EMBL" id="DUZY01000007">
    <property type="protein sequence ID" value="DAD46156.1"/>
    <property type="molecule type" value="Genomic_DNA"/>
</dbReference>
<organism evidence="6 7">
    <name type="scientific">Nelumbo nucifera</name>
    <name type="common">Sacred lotus</name>
    <dbReference type="NCBI Taxonomy" id="4432"/>
    <lineage>
        <taxon>Eukaryota</taxon>
        <taxon>Viridiplantae</taxon>
        <taxon>Streptophyta</taxon>
        <taxon>Embryophyta</taxon>
        <taxon>Tracheophyta</taxon>
        <taxon>Spermatophyta</taxon>
        <taxon>Magnoliopsida</taxon>
        <taxon>Proteales</taxon>
        <taxon>Nelumbonaceae</taxon>
        <taxon>Nelumbo</taxon>
    </lineage>
</organism>
<dbReference type="Proteomes" id="UP000607653">
    <property type="component" value="Unassembled WGS sequence"/>
</dbReference>
<evidence type="ECO:0000256" key="1">
    <source>
        <dbReference type="ARBA" id="ARBA00009178"/>
    </source>
</evidence>
<evidence type="ECO:0000256" key="5">
    <source>
        <dbReference type="SAM" id="SignalP"/>
    </source>
</evidence>
<name>A0A822ZTD2_NELNU</name>
<feature type="signal peptide" evidence="5">
    <location>
        <begin position="1"/>
        <end position="19"/>
    </location>
</feature>
<evidence type="ECO:0008006" key="8">
    <source>
        <dbReference type="Google" id="ProtNLM"/>
    </source>
</evidence>
<reference evidence="6 7" key="1">
    <citation type="journal article" date="2020" name="Mol. Biol. Evol.">
        <title>Distinct Expression and Methylation Patterns for Genes with Different Fates following a Single Whole-Genome Duplication in Flowering Plants.</title>
        <authorList>
            <person name="Shi T."/>
            <person name="Rahmani R.S."/>
            <person name="Gugger P.F."/>
            <person name="Wang M."/>
            <person name="Li H."/>
            <person name="Zhang Y."/>
            <person name="Li Z."/>
            <person name="Wang Q."/>
            <person name="Van de Peer Y."/>
            <person name="Marchal K."/>
            <person name="Chen J."/>
        </authorList>
    </citation>
    <scope>NUCLEOTIDE SEQUENCE [LARGE SCALE GENOMIC DNA]</scope>
    <source>
        <tissue evidence="6">Leaf</tissue>
    </source>
</reference>
<keyword evidence="4" id="KW-1015">Disulfide bond</keyword>
<dbReference type="PANTHER" id="PTHR33136">
    <property type="entry name" value="RAPID ALKALINIZATION FACTOR-LIKE"/>
    <property type="match status" value="1"/>
</dbReference>
<gene>
    <name evidence="6" type="ORF">HUJ06_004386</name>
</gene>
<keyword evidence="2" id="KW-0372">Hormone</keyword>
<evidence type="ECO:0000256" key="3">
    <source>
        <dbReference type="ARBA" id="ARBA00022729"/>
    </source>
</evidence>
<keyword evidence="7" id="KW-1185">Reference proteome</keyword>
<proteinExistence type="inferred from homology"/>
<protein>
    <recommendedName>
        <fullName evidence="8">Rapid alkalinization factor-like</fullName>
    </recommendedName>
</protein>
<comment type="similarity">
    <text evidence="1">Belongs to the plant rapid alkalinization factor (RALF) family.</text>
</comment>
<comment type="caution">
    <text evidence="6">The sequence shown here is derived from an EMBL/GenBank/DDBJ whole genome shotgun (WGS) entry which is preliminary data.</text>
</comment>
<sequence>MIGVFTTALLVSSSTTVDANGEYQLGWLSTRSTCRGSTEECMAGSNEIEMDFEINCRNLATSQYISYGALQRNIVPYSRCDASYYNCKPGAQANPYNRGCSTIIWCQS</sequence>
<accession>A0A822ZTD2</accession>
<dbReference type="PANTHER" id="PTHR33136:SF13">
    <property type="entry name" value="OS10G0328900 PROTEIN"/>
    <property type="match status" value="1"/>
</dbReference>